<feature type="transmembrane region" description="Helical" evidence="1">
    <location>
        <begin position="12"/>
        <end position="36"/>
    </location>
</feature>
<accession>Q482R3</accession>
<keyword evidence="1" id="KW-0812">Transmembrane</keyword>
<protein>
    <submittedName>
        <fullName evidence="2">Uncharacterized protein</fullName>
    </submittedName>
</protein>
<dbReference type="EMBL" id="CP000083">
    <property type="protein sequence ID" value="AAZ25216.1"/>
    <property type="molecule type" value="Genomic_DNA"/>
</dbReference>
<evidence type="ECO:0000256" key="1">
    <source>
        <dbReference type="SAM" id="Phobius"/>
    </source>
</evidence>
<name>Q482R3_COLP3</name>
<organism evidence="2 3">
    <name type="scientific">Colwellia psychrerythraea (strain 34H / ATCC BAA-681)</name>
    <name type="common">Vibrio psychroerythus</name>
    <dbReference type="NCBI Taxonomy" id="167879"/>
    <lineage>
        <taxon>Bacteria</taxon>
        <taxon>Pseudomonadati</taxon>
        <taxon>Pseudomonadota</taxon>
        <taxon>Gammaproteobacteria</taxon>
        <taxon>Alteromonadales</taxon>
        <taxon>Colwelliaceae</taxon>
        <taxon>Colwellia</taxon>
    </lineage>
</organism>
<sequence length="37" mass="4734">MIQGDKHPLEFLYLNYFLYSWYLQYFMVISIFQFIFN</sequence>
<proteinExistence type="predicted"/>
<gene>
    <name evidence="2" type="ordered locus">CPS_2229</name>
</gene>
<dbReference type="AlphaFoldDB" id="Q482R3"/>
<dbReference type="KEGG" id="cps:CPS_2229"/>
<dbReference type="HOGENOM" id="CLU_3342565_0_0_6"/>
<evidence type="ECO:0000313" key="2">
    <source>
        <dbReference type="EMBL" id="AAZ25216.1"/>
    </source>
</evidence>
<keyword evidence="1" id="KW-0472">Membrane</keyword>
<dbReference type="Proteomes" id="UP000000547">
    <property type="component" value="Chromosome"/>
</dbReference>
<reference evidence="2" key="1">
    <citation type="journal article" date="2005" name="Proc. Natl. Acad. Sci. U.S.A.">
        <title>The psychrophilic lifestyle as revealed by the genome sequence of Colwellia psychrerythraea 34H through genomic and proteomic analyses.</title>
        <authorList>
            <person name="Methe B.A."/>
            <person name="Nelson K.E."/>
            <person name="Deming J.W."/>
            <person name="Momen B."/>
            <person name="Melamud E."/>
            <person name="Zhang X."/>
            <person name="Moult J."/>
            <person name="Madupu R."/>
            <person name="Nelson W.C."/>
            <person name="Dodson R.J."/>
            <person name="Brinkac L.M."/>
            <person name="Daugherty S.C."/>
            <person name="Durkin A.S."/>
            <person name="DeBoy R.T."/>
            <person name="Kolonay J.F."/>
            <person name="Sullivan S.A."/>
            <person name="Zhou L."/>
            <person name="Davidsen T.M."/>
            <person name="Wu M."/>
            <person name="Huston A.L."/>
            <person name="Lewis M."/>
            <person name="Weaver B."/>
            <person name="Weidman J.F."/>
            <person name="Khouri H."/>
            <person name="Utterback T.R."/>
            <person name="Feldblyum T.V."/>
            <person name="Fraser C.M."/>
        </authorList>
    </citation>
    <scope>NUCLEOTIDE SEQUENCE [LARGE SCALE GENOMIC DNA]</scope>
    <source>
        <strain evidence="2">34H</strain>
    </source>
</reference>
<dbReference type="STRING" id="167879.CPS_2229"/>
<evidence type="ECO:0000313" key="3">
    <source>
        <dbReference type="Proteomes" id="UP000000547"/>
    </source>
</evidence>
<keyword evidence="1" id="KW-1133">Transmembrane helix</keyword>